<feature type="transmembrane region" description="Helical" evidence="7">
    <location>
        <begin position="219"/>
        <end position="238"/>
    </location>
</feature>
<evidence type="ECO:0000256" key="6">
    <source>
        <dbReference type="ARBA" id="ARBA00023136"/>
    </source>
</evidence>
<feature type="transmembrane region" description="Helical" evidence="7">
    <location>
        <begin position="311"/>
        <end position="333"/>
    </location>
</feature>
<sequence>MKPHKNRLSEVALVFLKLGFFSFGGPAAHTAMMEEEVVNRRKWIDRQHFLDLLGATNLIPGPNSTEMTMHCGHERAGFAGLIVAGLSFILPAVLITSGFAWLYVEYGHLPAIEPYIFGIKPAVLAIIASAIISLGKKAVKGRETAILGVLVLAAGIAGVNEITALLIAGITGTLYFYLKNNRKEKLSSLISLMAVPAVSSAVSGISALGLFWVFLKIGAVLYGSGYVLFAYIDAELVTRGWLNHEQLMDAIAVGQFTPGPILSTVTFIGYMLGGIPGAVAATAGAFLPSFLFVLILNPWIPRMRRSKIMGWFLDSVNVASIAVMASVLFVMTLSTVTDWREALITVISLVVTFVFKKSSPVLLVAGGSVAGALLLMI</sequence>
<evidence type="ECO:0000256" key="2">
    <source>
        <dbReference type="ARBA" id="ARBA00005262"/>
    </source>
</evidence>
<dbReference type="PANTHER" id="PTHR33567:SF3">
    <property type="entry name" value="CHROMATE ION TRANSPORTER (EUROFUNG)"/>
    <property type="match status" value="1"/>
</dbReference>
<name>A0A644V5L5_9ZZZZ</name>
<accession>A0A644V5L5</accession>
<reference evidence="8" key="1">
    <citation type="submission" date="2019-08" db="EMBL/GenBank/DDBJ databases">
        <authorList>
            <person name="Kucharzyk K."/>
            <person name="Murdoch R.W."/>
            <person name="Higgins S."/>
            <person name="Loffler F."/>
        </authorList>
    </citation>
    <scope>NUCLEOTIDE SEQUENCE</scope>
</reference>
<dbReference type="EMBL" id="VSSQ01000225">
    <property type="protein sequence ID" value="MPL86629.1"/>
    <property type="molecule type" value="Genomic_DNA"/>
</dbReference>
<proteinExistence type="inferred from homology"/>
<dbReference type="AlphaFoldDB" id="A0A644V5L5"/>
<dbReference type="Pfam" id="PF02417">
    <property type="entry name" value="Chromate_transp"/>
    <property type="match status" value="2"/>
</dbReference>
<dbReference type="PANTHER" id="PTHR33567">
    <property type="entry name" value="CHROMATE ION TRANSPORTER (EUROFUNG)"/>
    <property type="match status" value="1"/>
</dbReference>
<evidence type="ECO:0000256" key="3">
    <source>
        <dbReference type="ARBA" id="ARBA00022475"/>
    </source>
</evidence>
<evidence type="ECO:0000313" key="8">
    <source>
        <dbReference type="EMBL" id="MPL86629.1"/>
    </source>
</evidence>
<feature type="transmembrane region" description="Helical" evidence="7">
    <location>
        <begin position="339"/>
        <end position="355"/>
    </location>
</feature>
<comment type="similarity">
    <text evidence="2">Belongs to the chromate ion transporter (CHR) (TC 2.A.51) family.</text>
</comment>
<keyword evidence="5 7" id="KW-1133">Transmembrane helix</keyword>
<evidence type="ECO:0000256" key="1">
    <source>
        <dbReference type="ARBA" id="ARBA00004651"/>
    </source>
</evidence>
<comment type="subcellular location">
    <subcellularLocation>
        <location evidence="1">Cell membrane</location>
        <topology evidence="1">Multi-pass membrane protein</topology>
    </subcellularLocation>
</comment>
<gene>
    <name evidence="8" type="primary">srpC_3</name>
    <name evidence="8" type="ORF">SDC9_32612</name>
</gene>
<organism evidence="8">
    <name type="scientific">bioreactor metagenome</name>
    <dbReference type="NCBI Taxonomy" id="1076179"/>
    <lineage>
        <taxon>unclassified sequences</taxon>
        <taxon>metagenomes</taxon>
        <taxon>ecological metagenomes</taxon>
    </lineage>
</organism>
<keyword evidence="4 7" id="KW-0812">Transmembrane</keyword>
<comment type="caution">
    <text evidence="8">The sequence shown here is derived from an EMBL/GenBank/DDBJ whole genome shotgun (WGS) entry which is preliminary data.</text>
</comment>
<dbReference type="GO" id="GO:0005886">
    <property type="term" value="C:plasma membrane"/>
    <property type="evidence" value="ECO:0007669"/>
    <property type="project" value="UniProtKB-SubCell"/>
</dbReference>
<keyword evidence="6 7" id="KW-0472">Membrane</keyword>
<protein>
    <submittedName>
        <fullName evidence="8">Putative chromate transport protein</fullName>
    </submittedName>
</protein>
<feature type="transmembrane region" description="Helical" evidence="7">
    <location>
        <begin position="115"/>
        <end position="134"/>
    </location>
</feature>
<keyword evidence="3" id="KW-1003">Cell membrane</keyword>
<feature type="transmembrane region" description="Helical" evidence="7">
    <location>
        <begin position="278"/>
        <end position="299"/>
    </location>
</feature>
<evidence type="ECO:0000256" key="4">
    <source>
        <dbReference type="ARBA" id="ARBA00022692"/>
    </source>
</evidence>
<dbReference type="InterPro" id="IPR014047">
    <property type="entry name" value="Chr_Tranpt_l_chain"/>
</dbReference>
<dbReference type="GO" id="GO:0015109">
    <property type="term" value="F:chromate transmembrane transporter activity"/>
    <property type="evidence" value="ECO:0007669"/>
    <property type="project" value="InterPro"/>
</dbReference>
<dbReference type="InterPro" id="IPR003370">
    <property type="entry name" value="Chromate_transpt"/>
</dbReference>
<feature type="transmembrane region" description="Helical" evidence="7">
    <location>
        <begin position="250"/>
        <end position="272"/>
    </location>
</feature>
<feature type="transmembrane region" description="Helical" evidence="7">
    <location>
        <begin position="76"/>
        <end position="103"/>
    </location>
</feature>
<evidence type="ECO:0000256" key="5">
    <source>
        <dbReference type="ARBA" id="ARBA00022989"/>
    </source>
</evidence>
<feature type="transmembrane region" description="Helical" evidence="7">
    <location>
        <begin position="146"/>
        <end position="177"/>
    </location>
</feature>
<dbReference type="NCBIfam" id="TIGR00937">
    <property type="entry name" value="2A51"/>
    <property type="match status" value="1"/>
</dbReference>
<dbReference type="PIRSF" id="PIRSF004810">
    <property type="entry name" value="ChrA"/>
    <property type="match status" value="1"/>
</dbReference>
<evidence type="ECO:0000256" key="7">
    <source>
        <dbReference type="SAM" id="Phobius"/>
    </source>
</evidence>